<dbReference type="CDD" id="cd18552">
    <property type="entry name" value="ABC_6TM_MsbA_like"/>
    <property type="match status" value="1"/>
</dbReference>
<sequence>MTAAPAAGVTPGHAGRQIWRFLREMGGRWWPFMVVGGVAMLGVAGATALTAWLMKPAVDDVLAAHDPTMMWVVGLGLPAAFAVKGIANYAQRASMLFAGLGLVATARGRLFGHLVGLDLAFFQRHPVGELTSRLINDLDTLKTTITSTGIALGRDAATLVSLFATLMLMDWELTLVGTLIFPALVLPVLALGRRARRRTTELQETLGQYDAMLSQAFEGVRVVKVFGTPARERARVHGVVMRLFEAMFQVERSKILSTLLIEGAAGLAVAAVVVYGGHRVIAGDTTAGTFFAFVTALILAYRPIKKLGHLNAVIQEGVAALDRLFAILDTRPGLTEASDARPLALTAGTIRLEAVRVSHATAAVPALDGVTLDVPAGATVALVGPSGAGKSTVLALVARLLDPGTGRVLIDGQDLCGVTRESLWRQIALVTQDVTLFEGSVLENILFGAPGAVDPRDPSPAWRARAEAAARDADAHDFIAALPEGYDTPVGERGLRLSGGQRQRLAIARAMVKAAPILLLDEATAALDRETERRVQAALDRLRRGRTTLVVAHRLATVRHADRILVMDRGQVVESGDHAALVAQGGLYARLWSRQGGDAAGLGEVARAV</sequence>
<evidence type="ECO:0000256" key="1">
    <source>
        <dbReference type="ARBA" id="ARBA00004651"/>
    </source>
</evidence>
<keyword evidence="7 9" id="KW-1133">Transmembrane helix</keyword>
<reference evidence="12 13" key="1">
    <citation type="submission" date="2020-08" db="EMBL/GenBank/DDBJ databases">
        <title>Genome sequencing of Purple Non-Sulfur Bacteria from various extreme environments.</title>
        <authorList>
            <person name="Mayer M."/>
        </authorList>
    </citation>
    <scope>NUCLEOTIDE SEQUENCE [LARGE SCALE GENOMIC DNA]</scope>
    <source>
        <strain evidence="12 13">JA135</strain>
    </source>
</reference>
<dbReference type="PANTHER" id="PTHR43394">
    <property type="entry name" value="ATP-DEPENDENT PERMEASE MDL1, MITOCHONDRIAL"/>
    <property type="match status" value="1"/>
</dbReference>
<dbReference type="GO" id="GO:0005886">
    <property type="term" value="C:plasma membrane"/>
    <property type="evidence" value="ECO:0007669"/>
    <property type="project" value="UniProtKB-SubCell"/>
</dbReference>
<dbReference type="InterPro" id="IPR039421">
    <property type="entry name" value="Type_1_exporter"/>
</dbReference>
<dbReference type="InterPro" id="IPR003439">
    <property type="entry name" value="ABC_transporter-like_ATP-bd"/>
</dbReference>
<evidence type="ECO:0000256" key="2">
    <source>
        <dbReference type="ARBA" id="ARBA00022448"/>
    </source>
</evidence>
<dbReference type="AlphaFoldDB" id="A0A7W6RYA9"/>
<dbReference type="Pfam" id="PF00664">
    <property type="entry name" value="ABC_membrane"/>
    <property type="match status" value="1"/>
</dbReference>
<dbReference type="Proteomes" id="UP000555728">
    <property type="component" value="Unassembled WGS sequence"/>
</dbReference>
<gene>
    <name evidence="12" type="ORF">GGD88_001203</name>
</gene>
<keyword evidence="13" id="KW-1185">Reference proteome</keyword>
<dbReference type="EMBL" id="JACIGI010000007">
    <property type="protein sequence ID" value="MBB4285485.1"/>
    <property type="molecule type" value="Genomic_DNA"/>
</dbReference>
<keyword evidence="6 12" id="KW-0067">ATP-binding</keyword>
<dbReference type="Pfam" id="PF00005">
    <property type="entry name" value="ABC_tran"/>
    <property type="match status" value="1"/>
</dbReference>
<feature type="domain" description="ABC transmembrane type-1" evidence="11">
    <location>
        <begin position="34"/>
        <end position="316"/>
    </location>
</feature>
<dbReference type="GO" id="GO:0015421">
    <property type="term" value="F:ABC-type oligopeptide transporter activity"/>
    <property type="evidence" value="ECO:0007669"/>
    <property type="project" value="TreeGrafter"/>
</dbReference>
<evidence type="ECO:0000256" key="3">
    <source>
        <dbReference type="ARBA" id="ARBA00022475"/>
    </source>
</evidence>
<dbReference type="GO" id="GO:0016887">
    <property type="term" value="F:ATP hydrolysis activity"/>
    <property type="evidence" value="ECO:0007669"/>
    <property type="project" value="InterPro"/>
</dbReference>
<dbReference type="SUPFAM" id="SSF90123">
    <property type="entry name" value="ABC transporter transmembrane region"/>
    <property type="match status" value="1"/>
</dbReference>
<evidence type="ECO:0000313" key="12">
    <source>
        <dbReference type="EMBL" id="MBB4285485.1"/>
    </source>
</evidence>
<feature type="transmembrane region" description="Helical" evidence="9">
    <location>
        <begin position="281"/>
        <end position="301"/>
    </location>
</feature>
<keyword evidence="4 9" id="KW-0812">Transmembrane</keyword>
<organism evidence="12 13">
    <name type="scientific">Roseospira goensis</name>
    <dbReference type="NCBI Taxonomy" id="391922"/>
    <lineage>
        <taxon>Bacteria</taxon>
        <taxon>Pseudomonadati</taxon>
        <taxon>Pseudomonadota</taxon>
        <taxon>Alphaproteobacteria</taxon>
        <taxon>Rhodospirillales</taxon>
        <taxon>Rhodospirillaceae</taxon>
        <taxon>Roseospira</taxon>
    </lineage>
</organism>
<dbReference type="PANTHER" id="PTHR43394:SF7">
    <property type="entry name" value="ABC TRANSPORTER B FAMILY MEMBER 28"/>
    <property type="match status" value="1"/>
</dbReference>
<evidence type="ECO:0000256" key="7">
    <source>
        <dbReference type="ARBA" id="ARBA00022989"/>
    </source>
</evidence>
<comment type="subcellular location">
    <subcellularLocation>
        <location evidence="1">Cell membrane</location>
        <topology evidence="1">Multi-pass membrane protein</topology>
    </subcellularLocation>
</comment>
<keyword evidence="2" id="KW-0813">Transport</keyword>
<dbReference type="InterPro" id="IPR003593">
    <property type="entry name" value="AAA+_ATPase"/>
</dbReference>
<feature type="transmembrane region" description="Helical" evidence="9">
    <location>
        <begin position="29"/>
        <end position="54"/>
    </location>
</feature>
<dbReference type="InterPro" id="IPR036640">
    <property type="entry name" value="ABC1_TM_sf"/>
</dbReference>
<protein>
    <submittedName>
        <fullName evidence="12">Subfamily B ATP-binding cassette protein MsbA</fullName>
        <ecNumber evidence="12">3.6.3.-</ecNumber>
    </submittedName>
</protein>
<accession>A0A7W6RYA9</accession>
<evidence type="ECO:0000256" key="4">
    <source>
        <dbReference type="ARBA" id="ARBA00022692"/>
    </source>
</evidence>
<keyword evidence="8 9" id="KW-0472">Membrane</keyword>
<evidence type="ECO:0000313" key="13">
    <source>
        <dbReference type="Proteomes" id="UP000555728"/>
    </source>
</evidence>
<dbReference type="Gene3D" id="1.20.1560.10">
    <property type="entry name" value="ABC transporter type 1, transmembrane domain"/>
    <property type="match status" value="1"/>
</dbReference>
<dbReference type="InterPro" id="IPR011527">
    <property type="entry name" value="ABC1_TM_dom"/>
</dbReference>
<dbReference type="InterPro" id="IPR017871">
    <property type="entry name" value="ABC_transporter-like_CS"/>
</dbReference>
<dbReference type="FunFam" id="3.40.50.300:FF:000221">
    <property type="entry name" value="Multidrug ABC transporter ATP-binding protein"/>
    <property type="match status" value="1"/>
</dbReference>
<evidence type="ECO:0000259" key="11">
    <source>
        <dbReference type="PROSITE" id="PS50929"/>
    </source>
</evidence>
<feature type="transmembrane region" description="Helical" evidence="9">
    <location>
        <begin position="173"/>
        <end position="192"/>
    </location>
</feature>
<evidence type="ECO:0000259" key="10">
    <source>
        <dbReference type="PROSITE" id="PS50893"/>
    </source>
</evidence>
<keyword evidence="3" id="KW-1003">Cell membrane</keyword>
<dbReference type="Gene3D" id="3.40.50.300">
    <property type="entry name" value="P-loop containing nucleotide triphosphate hydrolases"/>
    <property type="match status" value="1"/>
</dbReference>
<dbReference type="SMART" id="SM00382">
    <property type="entry name" value="AAA"/>
    <property type="match status" value="1"/>
</dbReference>
<dbReference type="GO" id="GO:0005524">
    <property type="term" value="F:ATP binding"/>
    <property type="evidence" value="ECO:0007669"/>
    <property type="project" value="UniProtKB-KW"/>
</dbReference>
<proteinExistence type="predicted"/>
<dbReference type="RefSeq" id="WP_184432726.1">
    <property type="nucleotide sequence ID" value="NZ_JACIGI010000007.1"/>
</dbReference>
<feature type="domain" description="ABC transporter" evidence="10">
    <location>
        <begin position="350"/>
        <end position="594"/>
    </location>
</feature>
<name>A0A7W6RYA9_9PROT</name>
<dbReference type="PROSITE" id="PS00211">
    <property type="entry name" value="ABC_TRANSPORTER_1"/>
    <property type="match status" value="1"/>
</dbReference>
<evidence type="ECO:0000256" key="9">
    <source>
        <dbReference type="SAM" id="Phobius"/>
    </source>
</evidence>
<dbReference type="PROSITE" id="PS50893">
    <property type="entry name" value="ABC_TRANSPORTER_2"/>
    <property type="match status" value="1"/>
</dbReference>
<dbReference type="InterPro" id="IPR027417">
    <property type="entry name" value="P-loop_NTPase"/>
</dbReference>
<feature type="transmembrane region" description="Helical" evidence="9">
    <location>
        <begin position="69"/>
        <end position="87"/>
    </location>
</feature>
<comment type="caution">
    <text evidence="12">The sequence shown here is derived from an EMBL/GenBank/DDBJ whole genome shotgun (WGS) entry which is preliminary data.</text>
</comment>
<feature type="transmembrane region" description="Helical" evidence="9">
    <location>
        <begin position="255"/>
        <end position="275"/>
    </location>
</feature>
<dbReference type="GO" id="GO:0090374">
    <property type="term" value="P:oligopeptide export from mitochondrion"/>
    <property type="evidence" value="ECO:0007669"/>
    <property type="project" value="TreeGrafter"/>
</dbReference>
<evidence type="ECO:0000256" key="6">
    <source>
        <dbReference type="ARBA" id="ARBA00022840"/>
    </source>
</evidence>
<dbReference type="PROSITE" id="PS50929">
    <property type="entry name" value="ABC_TM1F"/>
    <property type="match status" value="1"/>
</dbReference>
<dbReference type="EC" id="3.6.3.-" evidence="12"/>
<keyword evidence="5" id="KW-0547">Nucleotide-binding</keyword>
<evidence type="ECO:0000256" key="5">
    <source>
        <dbReference type="ARBA" id="ARBA00022741"/>
    </source>
</evidence>
<dbReference type="SUPFAM" id="SSF52540">
    <property type="entry name" value="P-loop containing nucleoside triphosphate hydrolases"/>
    <property type="match status" value="1"/>
</dbReference>
<keyword evidence="12" id="KW-0378">Hydrolase</keyword>
<evidence type="ECO:0000256" key="8">
    <source>
        <dbReference type="ARBA" id="ARBA00023136"/>
    </source>
</evidence>
<feature type="transmembrane region" description="Helical" evidence="9">
    <location>
        <begin position="94"/>
        <end position="112"/>
    </location>
</feature>